<dbReference type="InterPro" id="IPR002024">
    <property type="entry name" value="Bacterioferritin"/>
</dbReference>
<dbReference type="InterPro" id="IPR012347">
    <property type="entry name" value="Ferritin-like"/>
</dbReference>
<dbReference type="Gene3D" id="1.20.1260.10">
    <property type="match status" value="1"/>
</dbReference>
<feature type="binding site" evidence="10">
    <location>
        <position position="67"/>
    </location>
    <ligand>
        <name>Fe cation</name>
        <dbReference type="ChEBI" id="CHEBI:24875"/>
        <label>2</label>
    </ligand>
</feature>
<dbReference type="InterPro" id="IPR009078">
    <property type="entry name" value="Ferritin-like_SF"/>
</dbReference>
<feature type="binding site" evidence="10">
    <location>
        <position position="70"/>
    </location>
    <ligand>
        <name>Fe cation</name>
        <dbReference type="ChEBI" id="CHEBI:24875"/>
        <label>1</label>
    </ligand>
</feature>
<dbReference type="GO" id="GO:0020037">
    <property type="term" value="F:heme binding"/>
    <property type="evidence" value="ECO:0007669"/>
    <property type="project" value="TreeGrafter"/>
</dbReference>
<sequence>MRILARFFTDREPGVEMQGQAQVVDYLKGLLRGELAARDQYMLHSRMYADWGLSKLYERLDHEMQEETQHADALLQRLLFLQGTPDMSPEPINPGQTVPEMLRNDLALEYHVRGELARGITLCEQLGDYVTRNILLAQLKDTEEDHAYWLEQQLGLIDRIGLQNYLQSQM</sequence>
<dbReference type="PANTHER" id="PTHR30295:SF9">
    <property type="entry name" value="BACTERIOFERRITIN"/>
    <property type="match status" value="1"/>
</dbReference>
<keyword evidence="9 10" id="KW-0479">Metal-binding</keyword>
<feature type="binding site" evidence="10">
    <location>
        <position position="109"/>
    </location>
    <ligand>
        <name>Fe cation</name>
        <dbReference type="ChEBI" id="CHEBI:24875"/>
        <label>2</label>
    </ligand>
</feature>
<keyword evidence="2 9" id="KW-0409">Iron storage</keyword>
<dbReference type="GO" id="GO:0006879">
    <property type="term" value="P:intracellular iron ion homeostasis"/>
    <property type="evidence" value="ECO:0007669"/>
    <property type="project" value="UniProtKB-KW"/>
</dbReference>
<evidence type="ECO:0000256" key="2">
    <source>
        <dbReference type="ARBA" id="ARBA00022434"/>
    </source>
</evidence>
<dbReference type="AlphaFoldDB" id="A0A4R1PM92"/>
<evidence type="ECO:0000256" key="7">
    <source>
        <dbReference type="ARBA" id="ARBA00023065"/>
    </source>
</evidence>
<dbReference type="SUPFAM" id="SSF47240">
    <property type="entry name" value="Ferritin-like"/>
    <property type="match status" value="1"/>
</dbReference>
<evidence type="ECO:0000259" key="11">
    <source>
        <dbReference type="PROSITE" id="PS50905"/>
    </source>
</evidence>
<dbReference type="GO" id="GO:0006826">
    <property type="term" value="P:iron ion transport"/>
    <property type="evidence" value="ECO:0007669"/>
    <property type="project" value="UniProtKB-KW"/>
</dbReference>
<feature type="binding site" evidence="10">
    <location>
        <position position="143"/>
    </location>
    <ligand>
        <name>Fe cation</name>
        <dbReference type="ChEBI" id="CHEBI:24875"/>
        <label>1</label>
    </ligand>
</feature>
<feature type="binding site" evidence="10">
    <location>
        <position position="66"/>
    </location>
    <ligand>
        <name>Fe cation</name>
        <dbReference type="ChEBI" id="CHEBI:24875"/>
        <label>3</label>
    </ligand>
</feature>
<dbReference type="EMBL" id="SMMU01000008">
    <property type="protein sequence ID" value="TCL32379.1"/>
    <property type="molecule type" value="Genomic_DNA"/>
</dbReference>
<evidence type="ECO:0000256" key="5">
    <source>
        <dbReference type="ARBA" id="ARBA00023002"/>
    </source>
</evidence>
<dbReference type="Pfam" id="PF00210">
    <property type="entry name" value="Ferritin"/>
    <property type="match status" value="1"/>
</dbReference>
<dbReference type="InterPro" id="IPR009040">
    <property type="entry name" value="Ferritin-like_diiron"/>
</dbReference>
<evidence type="ECO:0000313" key="13">
    <source>
        <dbReference type="Proteomes" id="UP000295169"/>
    </source>
</evidence>
<dbReference type="PANTHER" id="PTHR30295">
    <property type="entry name" value="BACTERIOFERRITIN"/>
    <property type="match status" value="1"/>
</dbReference>
<feature type="binding site" evidence="10">
    <location>
        <position position="67"/>
    </location>
    <ligand>
        <name>Fe cation</name>
        <dbReference type="ChEBI" id="CHEBI:24875"/>
        <label>1</label>
    </ligand>
</feature>
<feature type="binding site" evidence="10">
    <location>
        <position position="62"/>
    </location>
    <ligand>
        <name>Fe cation</name>
        <dbReference type="ChEBI" id="CHEBI:24875"/>
        <label>3</label>
    </ligand>
</feature>
<dbReference type="EC" id="1.16.3.1" evidence="9"/>
<feature type="binding site" evidence="10">
    <location>
        <position position="143"/>
    </location>
    <ligand>
        <name>Fe cation</name>
        <dbReference type="ChEBI" id="CHEBI:24875"/>
        <label>2</label>
    </ligand>
</feature>
<protein>
    <recommendedName>
        <fullName evidence="9">Bacterioferritin</fullName>
        <ecNumber evidence="9">1.16.3.1</ecNumber>
    </recommendedName>
</protein>
<feature type="domain" description="Ferritin-like diiron" evidence="11">
    <location>
        <begin position="17"/>
        <end position="161"/>
    </location>
</feature>
<comment type="catalytic activity">
    <reaction evidence="9">
        <text>4 Fe(2+) + O2 + 4 H(+) = 4 Fe(3+) + 2 H2O</text>
        <dbReference type="Rhea" id="RHEA:11148"/>
        <dbReference type="ChEBI" id="CHEBI:15377"/>
        <dbReference type="ChEBI" id="CHEBI:15378"/>
        <dbReference type="ChEBI" id="CHEBI:15379"/>
        <dbReference type="ChEBI" id="CHEBI:29033"/>
        <dbReference type="ChEBI" id="CHEBI:29034"/>
        <dbReference type="EC" id="1.16.3.1"/>
    </reaction>
</comment>
<evidence type="ECO:0000256" key="1">
    <source>
        <dbReference type="ARBA" id="ARBA00008093"/>
    </source>
</evidence>
<keyword evidence="4" id="KW-0410">Iron transport</keyword>
<feature type="binding site" evidence="10">
    <location>
        <position position="34"/>
    </location>
    <ligand>
        <name>Fe cation</name>
        <dbReference type="ChEBI" id="CHEBI:24875"/>
        <label>1</label>
    </ligand>
</feature>
<reference evidence="12 13" key="1">
    <citation type="submission" date="2019-03" db="EMBL/GenBank/DDBJ databases">
        <title>Genomic Encyclopedia of Type Strains, Phase IV (KMG-IV): sequencing the most valuable type-strain genomes for metagenomic binning, comparative biology and taxonomic classification.</title>
        <authorList>
            <person name="Goeker M."/>
        </authorList>
    </citation>
    <scope>NUCLEOTIDE SEQUENCE [LARGE SCALE GENOMIC DNA]</scope>
    <source>
        <strain evidence="12 13">DSM 2286</strain>
    </source>
</reference>
<comment type="caution">
    <text evidence="12">The sequence shown here is derived from an EMBL/GenBank/DDBJ whole genome shotgun (WGS) entry which is preliminary data.</text>
</comment>
<evidence type="ECO:0000256" key="10">
    <source>
        <dbReference type="PIRSR" id="PIRSR002560-1"/>
    </source>
</evidence>
<dbReference type="PRINTS" id="PR00601">
    <property type="entry name" value="BACFERRITIN"/>
</dbReference>
<name>A0A4R1PM92_9GAMM</name>
<keyword evidence="3" id="KW-0813">Transport</keyword>
<evidence type="ECO:0000256" key="6">
    <source>
        <dbReference type="ARBA" id="ARBA00023004"/>
    </source>
</evidence>
<evidence type="ECO:0000256" key="3">
    <source>
        <dbReference type="ARBA" id="ARBA00022448"/>
    </source>
</evidence>
<dbReference type="GO" id="GO:0008199">
    <property type="term" value="F:ferric iron binding"/>
    <property type="evidence" value="ECO:0007669"/>
    <property type="project" value="InterPro"/>
</dbReference>
<evidence type="ECO:0000256" key="8">
    <source>
        <dbReference type="ARBA" id="ARBA00036243"/>
    </source>
</evidence>
<evidence type="ECO:0000256" key="4">
    <source>
        <dbReference type="ARBA" id="ARBA00022496"/>
    </source>
</evidence>
<comment type="function">
    <text evidence="9">Iron-storage protein, whose ferroxidase center binds Fe(2+), oxidizes it using dioxygen to Fe(3+), and participates in the subsequent Fe(3+) oxide mineral core formation within the central cavity of the BFR protein shell.</text>
</comment>
<dbReference type="PIRSF" id="PIRSF002560">
    <property type="entry name" value="Bacterioferritin"/>
    <property type="match status" value="1"/>
</dbReference>
<comment type="similarity">
    <text evidence="1 9">Belongs to the bacterioferritin family.</text>
</comment>
<proteinExistence type="inferred from homology"/>
<dbReference type="GO" id="GO:0005829">
    <property type="term" value="C:cytosol"/>
    <property type="evidence" value="ECO:0007669"/>
    <property type="project" value="TreeGrafter"/>
</dbReference>
<keyword evidence="5" id="KW-0560">Oxidoreductase</keyword>
<dbReference type="Proteomes" id="UP000295169">
    <property type="component" value="Unassembled WGS sequence"/>
</dbReference>
<organism evidence="12 13">
    <name type="scientific">Azotobacter chroococcum</name>
    <dbReference type="NCBI Taxonomy" id="353"/>
    <lineage>
        <taxon>Bacteria</taxon>
        <taxon>Pseudomonadati</taxon>
        <taxon>Pseudomonadota</taxon>
        <taxon>Gammaproteobacteria</taxon>
        <taxon>Pseudomonadales</taxon>
        <taxon>Pseudomonadaceae</taxon>
        <taxon>Azotobacter</taxon>
    </lineage>
</organism>
<evidence type="ECO:0000256" key="9">
    <source>
        <dbReference type="PIRNR" id="PIRNR002560"/>
    </source>
</evidence>
<evidence type="ECO:0000313" key="12">
    <source>
        <dbReference type="EMBL" id="TCL32379.1"/>
    </source>
</evidence>
<accession>A0A4R1PM92</accession>
<feature type="binding site" evidence="10">
    <location>
        <position position="146"/>
    </location>
    <ligand>
        <name>Fe cation</name>
        <dbReference type="ChEBI" id="CHEBI:24875"/>
        <label>2</label>
    </ligand>
</feature>
<dbReference type="CDD" id="cd00907">
    <property type="entry name" value="Bacterioferritin"/>
    <property type="match status" value="1"/>
</dbReference>
<dbReference type="InterPro" id="IPR008331">
    <property type="entry name" value="Ferritin_DPS_dom"/>
</dbReference>
<keyword evidence="6 9" id="KW-0408">Iron</keyword>
<dbReference type="NCBIfam" id="TIGR00754">
    <property type="entry name" value="bfr"/>
    <property type="match status" value="1"/>
</dbReference>
<dbReference type="GO" id="GO:0004322">
    <property type="term" value="F:ferroxidase activity"/>
    <property type="evidence" value="ECO:0007669"/>
    <property type="project" value="UniProtKB-EC"/>
</dbReference>
<keyword evidence="7" id="KW-0406">Ion transport</keyword>
<dbReference type="PROSITE" id="PS50905">
    <property type="entry name" value="FERRITIN_LIKE"/>
    <property type="match status" value="1"/>
</dbReference>
<gene>
    <name evidence="12" type="ORF">EV691_108150</name>
</gene>
<comment type="catalytic activity">
    <reaction evidence="8">
        <text>Fe(2+)(in) = Fe(2+)(out)</text>
        <dbReference type="Rhea" id="RHEA:28486"/>
        <dbReference type="ChEBI" id="CHEBI:29033"/>
    </reaction>
</comment>